<keyword evidence="2" id="KW-1185">Reference proteome</keyword>
<organism evidence="1 2">
    <name type="scientific">Punica granatum</name>
    <name type="common">Pomegranate</name>
    <dbReference type="NCBI Taxonomy" id="22663"/>
    <lineage>
        <taxon>Eukaryota</taxon>
        <taxon>Viridiplantae</taxon>
        <taxon>Streptophyta</taxon>
        <taxon>Embryophyta</taxon>
        <taxon>Tracheophyta</taxon>
        <taxon>Spermatophyta</taxon>
        <taxon>Magnoliopsida</taxon>
        <taxon>eudicotyledons</taxon>
        <taxon>Gunneridae</taxon>
        <taxon>Pentapetalae</taxon>
        <taxon>rosids</taxon>
        <taxon>malvids</taxon>
        <taxon>Myrtales</taxon>
        <taxon>Lythraceae</taxon>
        <taxon>Punica</taxon>
    </lineage>
</organism>
<dbReference type="AlphaFoldDB" id="A0A2I0HGK3"/>
<dbReference type="Proteomes" id="UP000233551">
    <property type="component" value="Unassembled WGS sequence"/>
</dbReference>
<comment type="caution">
    <text evidence="1">The sequence shown here is derived from an EMBL/GenBank/DDBJ whole genome shotgun (WGS) entry which is preliminary data.</text>
</comment>
<evidence type="ECO:0000313" key="1">
    <source>
        <dbReference type="EMBL" id="PKI26188.1"/>
    </source>
</evidence>
<evidence type="ECO:0000313" key="2">
    <source>
        <dbReference type="Proteomes" id="UP000233551"/>
    </source>
</evidence>
<feature type="non-terminal residue" evidence="1">
    <location>
        <position position="1"/>
    </location>
</feature>
<sequence length="72" mass="7125">GIRVEGWTCTGVGGHGQALVGTMTGAGGHGQGCAGDGRGWRRMTSTGVRGRRARACAGMGASALDDEHGRAG</sequence>
<dbReference type="EMBL" id="PGOL01035525">
    <property type="protein sequence ID" value="PKI26188.1"/>
    <property type="molecule type" value="Genomic_DNA"/>
</dbReference>
<name>A0A2I0HGK3_PUNGR</name>
<proteinExistence type="predicted"/>
<gene>
    <name evidence="1" type="ORF">CRG98_049123</name>
</gene>
<accession>A0A2I0HGK3</accession>
<reference evidence="1 2" key="1">
    <citation type="submission" date="2017-11" db="EMBL/GenBank/DDBJ databases">
        <title>De-novo sequencing of pomegranate (Punica granatum L.) genome.</title>
        <authorList>
            <person name="Akparov Z."/>
            <person name="Amiraslanov A."/>
            <person name="Hajiyeva S."/>
            <person name="Abbasov M."/>
            <person name="Kaur K."/>
            <person name="Hamwieh A."/>
            <person name="Solovyev V."/>
            <person name="Salamov A."/>
            <person name="Braich B."/>
            <person name="Kosarev P."/>
            <person name="Mahmoud A."/>
            <person name="Hajiyev E."/>
            <person name="Babayeva S."/>
            <person name="Izzatullayeva V."/>
            <person name="Mammadov A."/>
            <person name="Mammadov A."/>
            <person name="Sharifova S."/>
            <person name="Ojaghi J."/>
            <person name="Eynullazada K."/>
            <person name="Bayramov B."/>
            <person name="Abdulazimova A."/>
            <person name="Shahmuradov I."/>
        </authorList>
    </citation>
    <scope>NUCLEOTIDE SEQUENCE [LARGE SCALE GENOMIC DNA]</scope>
    <source>
        <strain evidence="2">cv. AG2017</strain>
        <tissue evidence="1">Leaf</tissue>
    </source>
</reference>
<protein>
    <submittedName>
        <fullName evidence="1">Uncharacterized protein</fullName>
    </submittedName>
</protein>